<dbReference type="PANTHER" id="PTHR24198">
    <property type="entry name" value="ANKYRIN REPEAT AND PROTEIN KINASE DOMAIN-CONTAINING PROTEIN"/>
    <property type="match status" value="1"/>
</dbReference>
<dbReference type="InterPro" id="IPR002110">
    <property type="entry name" value="Ankyrin_rpt"/>
</dbReference>
<name>A0A1V9ZDS3_ACHHY</name>
<feature type="compositionally biased region" description="Basic and acidic residues" evidence="4">
    <location>
        <begin position="760"/>
        <end position="771"/>
    </location>
</feature>
<dbReference type="PROSITE" id="PS50088">
    <property type="entry name" value="ANK_REPEAT"/>
    <property type="match status" value="2"/>
</dbReference>
<accession>A0A1V9ZDS3</accession>
<dbReference type="Gene3D" id="1.25.40.20">
    <property type="entry name" value="Ankyrin repeat-containing domain"/>
    <property type="match status" value="3"/>
</dbReference>
<feature type="compositionally biased region" description="Polar residues" evidence="4">
    <location>
        <begin position="102"/>
        <end position="115"/>
    </location>
</feature>
<dbReference type="InterPro" id="IPR036770">
    <property type="entry name" value="Ankyrin_rpt-contain_sf"/>
</dbReference>
<feature type="compositionally biased region" description="Basic and acidic residues" evidence="4">
    <location>
        <begin position="116"/>
        <end position="126"/>
    </location>
</feature>
<evidence type="ECO:0000256" key="1">
    <source>
        <dbReference type="ARBA" id="ARBA00022737"/>
    </source>
</evidence>
<evidence type="ECO:0000256" key="4">
    <source>
        <dbReference type="SAM" id="MobiDB-lite"/>
    </source>
</evidence>
<feature type="region of interest" description="Disordered" evidence="4">
    <location>
        <begin position="1"/>
        <end position="27"/>
    </location>
</feature>
<sequence length="785" mass="84860">MKPSSPLAALNTPVRPESPQKLGSKAPSALASFALRESSLTSHLDRVPSTLNKYAALAAPKESTTESAMQPPEKPASIPLEKKEISSSSSEEEATVTEPKATPNTSESDNSSPDSTEAKGAKDPKPTRALLSASSAECKATSPMRRVLHAPSLELSPEDMQAEHDVLQAIASGDARWLQQLLKATSMGHLSLIKDAKYQRTPFQFAAGLGLLHMCTVLLQYGRHTSSGRLVTIGTRDATESDSLPRAVLDMLLPLDACGCSFLHHICWSSNNALPQLLEAEPRLHRLLKPRLRQLDRPDNFGQTPLAYAAKRERRDAITACFRLGCGLSYTQDDVNSVLDSARSKTTRNLLLAGFEALDSTSTHSRAVTYIADHAFEANASFAGSLLREPLHKIAAQGSLASLEKALDVYDSDLTVTDANGWTPLHHVANSASEDAVLMAERLGQCANVQVNATSNSLKTPLHVACRRGTEALEMVQVLVQLGASVTASDDRGYTPLHCAAHKGALDVVKFLVQDVPECVVHAVCKRRQNALHLAAKAGHIAVAAFLSAWDCDGLRLSRGRDTRARTPLMVAKDVKTKRAMDNLLLAASEGRIDAIPTWLAISHAMDARTPRYHRNAMHLAVDGYLRQVQAKGIGDRHRCILEARYVRVVHLLAQAPMTASISSTPPIFFHMSDRFGVTPMMLAAIAGSVSIAKVLFQHPMHDDDAADMAGNSAIHYAYAYGQYRENHDGNAPLDVAGCRHRLLPALQPQSPSSPSKPSFVDEAKDTKDSASDEDSDVAKCLRST</sequence>
<dbReference type="STRING" id="1202772.A0A1V9ZDS3"/>
<feature type="region of interest" description="Disordered" evidence="4">
    <location>
        <begin position="746"/>
        <end position="785"/>
    </location>
</feature>
<comment type="caution">
    <text evidence="5">The sequence shown here is derived from an EMBL/GenBank/DDBJ whole genome shotgun (WGS) entry which is preliminary data.</text>
</comment>
<evidence type="ECO:0000313" key="6">
    <source>
        <dbReference type="Proteomes" id="UP000243579"/>
    </source>
</evidence>
<feature type="repeat" description="ANK" evidence="3">
    <location>
        <begin position="492"/>
        <end position="514"/>
    </location>
</feature>
<feature type="repeat" description="ANK" evidence="3">
    <location>
        <begin position="457"/>
        <end position="491"/>
    </location>
</feature>
<gene>
    <name evidence="5" type="ORF">ACHHYP_16932</name>
</gene>
<keyword evidence="6" id="KW-1185">Reference proteome</keyword>
<organism evidence="5 6">
    <name type="scientific">Achlya hypogyna</name>
    <name type="common">Oomycete</name>
    <name type="synonym">Protoachlya hypogyna</name>
    <dbReference type="NCBI Taxonomy" id="1202772"/>
    <lineage>
        <taxon>Eukaryota</taxon>
        <taxon>Sar</taxon>
        <taxon>Stramenopiles</taxon>
        <taxon>Oomycota</taxon>
        <taxon>Saprolegniomycetes</taxon>
        <taxon>Saprolegniales</taxon>
        <taxon>Achlyaceae</taxon>
        <taxon>Achlya</taxon>
    </lineage>
</organism>
<proteinExistence type="predicted"/>
<dbReference type="Pfam" id="PF12796">
    <property type="entry name" value="Ank_2"/>
    <property type="match status" value="1"/>
</dbReference>
<dbReference type="AlphaFoldDB" id="A0A1V9ZDS3"/>
<feature type="compositionally biased region" description="Low complexity" evidence="4">
    <location>
        <begin position="746"/>
        <end position="759"/>
    </location>
</feature>
<feature type="region of interest" description="Disordered" evidence="4">
    <location>
        <begin position="58"/>
        <end position="136"/>
    </location>
</feature>
<protein>
    <submittedName>
        <fullName evidence="5">Uncharacterized protein</fullName>
    </submittedName>
</protein>
<dbReference type="Proteomes" id="UP000243579">
    <property type="component" value="Unassembled WGS sequence"/>
</dbReference>
<evidence type="ECO:0000256" key="2">
    <source>
        <dbReference type="ARBA" id="ARBA00023043"/>
    </source>
</evidence>
<reference evidence="5 6" key="1">
    <citation type="journal article" date="2014" name="Genome Biol. Evol.">
        <title>The secreted proteins of Achlya hypogyna and Thraustotheca clavata identify the ancestral oomycete secretome and reveal gene acquisitions by horizontal gene transfer.</title>
        <authorList>
            <person name="Misner I."/>
            <person name="Blouin N."/>
            <person name="Leonard G."/>
            <person name="Richards T.A."/>
            <person name="Lane C.E."/>
        </authorList>
    </citation>
    <scope>NUCLEOTIDE SEQUENCE [LARGE SCALE GENOMIC DNA]</scope>
    <source>
        <strain evidence="5 6">ATCC 48635</strain>
    </source>
</reference>
<dbReference type="PANTHER" id="PTHR24198:SF165">
    <property type="entry name" value="ANKYRIN REPEAT-CONTAINING PROTEIN-RELATED"/>
    <property type="match status" value="1"/>
</dbReference>
<dbReference type="SMART" id="SM00248">
    <property type="entry name" value="ANK"/>
    <property type="match status" value="7"/>
</dbReference>
<dbReference type="PROSITE" id="PS50297">
    <property type="entry name" value="ANK_REP_REGION"/>
    <property type="match status" value="2"/>
</dbReference>
<dbReference type="SUPFAM" id="SSF48403">
    <property type="entry name" value="Ankyrin repeat"/>
    <property type="match status" value="2"/>
</dbReference>
<evidence type="ECO:0000313" key="5">
    <source>
        <dbReference type="EMBL" id="OQR96136.1"/>
    </source>
</evidence>
<dbReference type="EMBL" id="JNBR01000153">
    <property type="protein sequence ID" value="OQR96136.1"/>
    <property type="molecule type" value="Genomic_DNA"/>
</dbReference>
<keyword evidence="2 3" id="KW-0040">ANK repeat</keyword>
<keyword evidence="1" id="KW-0677">Repeat</keyword>
<evidence type="ECO:0000256" key="3">
    <source>
        <dbReference type="PROSITE-ProRule" id="PRU00023"/>
    </source>
</evidence>
<dbReference type="OrthoDB" id="539213at2759"/>